<dbReference type="GO" id="GO:0010181">
    <property type="term" value="F:FMN binding"/>
    <property type="evidence" value="ECO:0007669"/>
    <property type="project" value="TreeGrafter"/>
</dbReference>
<dbReference type="PANTHER" id="PTHR47307:SF1">
    <property type="entry name" value="GLUTATHIONE-REGULATED POTASSIUM-EFFLUX SYSTEM ANCILLARY PROTEIN KEFG"/>
    <property type="match status" value="1"/>
</dbReference>
<dbReference type="PANTHER" id="PTHR47307">
    <property type="entry name" value="GLUTATHIONE-REGULATED POTASSIUM-EFFLUX SYSTEM ANCILLARY PROTEIN KEFG"/>
    <property type="match status" value="1"/>
</dbReference>
<organism evidence="3 4">
    <name type="scientific">Lacibacter luteus</name>
    <dbReference type="NCBI Taxonomy" id="2508719"/>
    <lineage>
        <taxon>Bacteria</taxon>
        <taxon>Pseudomonadati</taxon>
        <taxon>Bacteroidota</taxon>
        <taxon>Chitinophagia</taxon>
        <taxon>Chitinophagales</taxon>
        <taxon>Chitinophagaceae</taxon>
        <taxon>Lacibacter</taxon>
    </lineage>
</organism>
<comment type="caution">
    <text evidence="3">The sequence shown here is derived from an EMBL/GenBank/DDBJ whole genome shotgun (WGS) entry which is preliminary data.</text>
</comment>
<feature type="domain" description="Flavodoxin-like fold" evidence="2">
    <location>
        <begin position="3"/>
        <end position="169"/>
    </location>
</feature>
<gene>
    <name evidence="3" type="ORF">ESA94_02120</name>
</gene>
<reference evidence="3 4" key="1">
    <citation type="submission" date="2019-01" db="EMBL/GenBank/DDBJ databases">
        <title>Lacibacter sp. strain TTM-7.</title>
        <authorList>
            <person name="Chen W.-M."/>
        </authorList>
    </citation>
    <scope>NUCLEOTIDE SEQUENCE [LARGE SCALE GENOMIC DNA]</scope>
    <source>
        <strain evidence="3 4">TTM-7</strain>
    </source>
</reference>
<keyword evidence="4" id="KW-1185">Reference proteome</keyword>
<dbReference type="OrthoDB" id="652200at2"/>
<dbReference type="GO" id="GO:0009055">
    <property type="term" value="F:electron transfer activity"/>
    <property type="evidence" value="ECO:0007669"/>
    <property type="project" value="TreeGrafter"/>
</dbReference>
<dbReference type="Gene3D" id="3.40.50.360">
    <property type="match status" value="1"/>
</dbReference>
<dbReference type="SUPFAM" id="SSF52218">
    <property type="entry name" value="Flavoproteins"/>
    <property type="match status" value="1"/>
</dbReference>
<evidence type="ECO:0000313" key="3">
    <source>
        <dbReference type="EMBL" id="RXK61833.1"/>
    </source>
</evidence>
<dbReference type="AlphaFoldDB" id="A0A4Q1CLF5"/>
<evidence type="ECO:0000259" key="2">
    <source>
        <dbReference type="Pfam" id="PF02525"/>
    </source>
</evidence>
<dbReference type="GO" id="GO:0003955">
    <property type="term" value="F:NAD(P)H dehydrogenase (quinone) activity"/>
    <property type="evidence" value="ECO:0007669"/>
    <property type="project" value="TreeGrafter"/>
</dbReference>
<dbReference type="InterPro" id="IPR046980">
    <property type="entry name" value="KefG/KefF"/>
</dbReference>
<proteinExistence type="predicted"/>
<dbReference type="Pfam" id="PF02525">
    <property type="entry name" value="Flavodoxin_2"/>
    <property type="match status" value="1"/>
</dbReference>
<dbReference type="RefSeq" id="WP_129129205.1">
    <property type="nucleotide sequence ID" value="NZ_SDHW01000001.1"/>
</dbReference>
<accession>A0A4Q1CLF5</accession>
<evidence type="ECO:0000256" key="1">
    <source>
        <dbReference type="ARBA" id="ARBA00023002"/>
    </source>
</evidence>
<keyword evidence="1" id="KW-0560">Oxidoreductase</keyword>
<sequence length="202" mass="23383">MAKVLILFAHPAMEKSRVHQRLVEHIPKSAGIRFHDLYERYPDFDIDVLYEQRLLLQHDVIIFQHPFYWYNSPAIIKQWQDLVLEHGWAYGSEGRALAGKKFMNAISAGGSKKSYSKTGRNKFALTDYLLPFKQTAYLCGIEYLPPFVIHGTHRLTETDMDLHALQYEQMLLALSQDRISKPEIDSCIYMNDLVPIPNAIQS</sequence>
<dbReference type="InterPro" id="IPR003680">
    <property type="entry name" value="Flavodoxin_fold"/>
</dbReference>
<name>A0A4Q1CLF5_9BACT</name>
<evidence type="ECO:0000313" key="4">
    <source>
        <dbReference type="Proteomes" id="UP000290204"/>
    </source>
</evidence>
<dbReference type="EMBL" id="SDHW01000001">
    <property type="protein sequence ID" value="RXK61833.1"/>
    <property type="molecule type" value="Genomic_DNA"/>
</dbReference>
<protein>
    <submittedName>
        <fullName evidence="3">NAD(P)H oxidoreductase</fullName>
    </submittedName>
</protein>
<dbReference type="Proteomes" id="UP000290204">
    <property type="component" value="Unassembled WGS sequence"/>
</dbReference>
<dbReference type="InterPro" id="IPR029039">
    <property type="entry name" value="Flavoprotein-like_sf"/>
</dbReference>